<dbReference type="EMBL" id="JAUYVI010000015">
    <property type="protein sequence ID" value="MDQ7251652.1"/>
    <property type="molecule type" value="Genomic_DNA"/>
</dbReference>
<name>A0ABU0YWS0_9PROT</name>
<evidence type="ECO:0000256" key="1">
    <source>
        <dbReference type="SAM" id="MobiDB-lite"/>
    </source>
</evidence>
<evidence type="ECO:0000313" key="3">
    <source>
        <dbReference type="Proteomes" id="UP001230156"/>
    </source>
</evidence>
<dbReference type="Proteomes" id="UP001230156">
    <property type="component" value="Unassembled WGS sequence"/>
</dbReference>
<keyword evidence="3" id="KW-1185">Reference proteome</keyword>
<gene>
    <name evidence="2" type="ORF">Q8A70_28450</name>
</gene>
<protein>
    <submittedName>
        <fullName evidence="2">Uncharacterized protein</fullName>
    </submittedName>
</protein>
<evidence type="ECO:0000313" key="2">
    <source>
        <dbReference type="EMBL" id="MDQ7251652.1"/>
    </source>
</evidence>
<organism evidence="2 3">
    <name type="scientific">Dongia sedimenti</name>
    <dbReference type="NCBI Taxonomy" id="3064282"/>
    <lineage>
        <taxon>Bacteria</taxon>
        <taxon>Pseudomonadati</taxon>
        <taxon>Pseudomonadota</taxon>
        <taxon>Alphaproteobacteria</taxon>
        <taxon>Rhodospirillales</taxon>
        <taxon>Dongiaceae</taxon>
        <taxon>Dongia</taxon>
    </lineage>
</organism>
<feature type="region of interest" description="Disordered" evidence="1">
    <location>
        <begin position="1"/>
        <end position="37"/>
    </location>
</feature>
<sequence length="116" mass="12947">MNDMFRPDAVKTASECTSAPGADLASQRDTAKVPSSDFDWRSDADSIVCQEQPRTAVYRSPTGQVVIRQERSWDQDEDPCLVFNENTITDLIRSLADQIDENCWHAIHDSLAGMGK</sequence>
<proteinExistence type="predicted"/>
<accession>A0ABU0YWS0</accession>
<dbReference type="RefSeq" id="WP_379962218.1">
    <property type="nucleotide sequence ID" value="NZ_JAUYVI010000015.1"/>
</dbReference>
<reference evidence="3" key="1">
    <citation type="submission" date="2023-08" db="EMBL/GenBank/DDBJ databases">
        <title>Rhodospirillaceae gen. nov., a novel taxon isolated from the Yangtze River Yuezi River estuary sludge.</title>
        <authorList>
            <person name="Ruan L."/>
        </authorList>
    </citation>
    <scope>NUCLEOTIDE SEQUENCE [LARGE SCALE GENOMIC DNA]</scope>
    <source>
        <strain evidence="3">R-7</strain>
    </source>
</reference>
<comment type="caution">
    <text evidence="2">The sequence shown here is derived from an EMBL/GenBank/DDBJ whole genome shotgun (WGS) entry which is preliminary data.</text>
</comment>